<sequence length="119" mass="14075">MEYKDLAIHFTDEFEEYKRYLQEHIEFNGEILNHVFFGECSNYFNELIGKEKDIPKIKELFDYLELMATSGDDEVKELLSVTILAQLGDSKKLLKNAYKYMGSETRKASNEIEKFWGRN</sequence>
<keyword evidence="3" id="KW-1185">Reference proteome</keyword>
<dbReference type="Proteomes" id="UP000640786">
    <property type="component" value="Unassembled WGS sequence"/>
</dbReference>
<feature type="domain" description="DUF7674" evidence="1">
    <location>
        <begin position="10"/>
        <end position="117"/>
    </location>
</feature>
<dbReference type="InterPro" id="IPR056091">
    <property type="entry name" value="DUF7674"/>
</dbReference>
<dbReference type="EMBL" id="JACSQO010000001">
    <property type="protein sequence ID" value="MBD7943241.1"/>
    <property type="molecule type" value="Genomic_DNA"/>
</dbReference>
<name>A0ABR8R637_9BACI</name>
<evidence type="ECO:0000313" key="3">
    <source>
        <dbReference type="Proteomes" id="UP000640786"/>
    </source>
</evidence>
<accession>A0ABR8R637</accession>
<dbReference type="RefSeq" id="WP_144540339.1">
    <property type="nucleotide sequence ID" value="NZ_JACSQO010000001.1"/>
</dbReference>
<reference evidence="2 3" key="1">
    <citation type="submission" date="2020-08" db="EMBL/GenBank/DDBJ databases">
        <title>A Genomic Blueprint of the Chicken Gut Microbiome.</title>
        <authorList>
            <person name="Gilroy R."/>
            <person name="Ravi A."/>
            <person name="Getino M."/>
            <person name="Pursley I."/>
            <person name="Horton D.L."/>
            <person name="Alikhan N.-F."/>
            <person name="Baker D."/>
            <person name="Gharbi K."/>
            <person name="Hall N."/>
            <person name="Watson M."/>
            <person name="Adriaenssens E.M."/>
            <person name="Foster-Nyarko E."/>
            <person name="Jarju S."/>
            <person name="Secka A."/>
            <person name="Antonio M."/>
            <person name="Oren A."/>
            <person name="Chaudhuri R."/>
            <person name="La Ragione R.M."/>
            <person name="Hildebrand F."/>
            <person name="Pallen M.J."/>
        </authorList>
    </citation>
    <scope>NUCLEOTIDE SEQUENCE [LARGE SCALE GENOMIC DNA]</scope>
    <source>
        <strain evidence="2 3">Sa2BUA9</strain>
    </source>
</reference>
<protein>
    <recommendedName>
        <fullName evidence="1">DUF7674 domain-containing protein</fullName>
    </recommendedName>
</protein>
<comment type="caution">
    <text evidence="2">The sequence shown here is derived from an EMBL/GenBank/DDBJ whole genome shotgun (WGS) entry which is preliminary data.</text>
</comment>
<proteinExistence type="predicted"/>
<organism evidence="2 3">
    <name type="scientific">Psychrobacillus faecigallinarum</name>
    <dbReference type="NCBI Taxonomy" id="2762235"/>
    <lineage>
        <taxon>Bacteria</taxon>
        <taxon>Bacillati</taxon>
        <taxon>Bacillota</taxon>
        <taxon>Bacilli</taxon>
        <taxon>Bacillales</taxon>
        <taxon>Bacillaceae</taxon>
        <taxon>Psychrobacillus</taxon>
    </lineage>
</organism>
<dbReference type="Pfam" id="PF24722">
    <property type="entry name" value="DUF7674"/>
    <property type="match status" value="1"/>
</dbReference>
<gene>
    <name evidence="2" type="ORF">H9650_03845</name>
</gene>
<evidence type="ECO:0000313" key="2">
    <source>
        <dbReference type="EMBL" id="MBD7943241.1"/>
    </source>
</evidence>
<evidence type="ECO:0000259" key="1">
    <source>
        <dbReference type="Pfam" id="PF24722"/>
    </source>
</evidence>